<evidence type="ECO:0000313" key="2">
    <source>
        <dbReference type="Proteomes" id="UP000010953"/>
    </source>
</evidence>
<dbReference type="InParanoid" id="M7X7H6"/>
<evidence type="ECO:0000313" key="1">
    <source>
        <dbReference type="EMBL" id="EMS30924.1"/>
    </source>
</evidence>
<accession>M7X7H6</accession>
<keyword evidence="2" id="KW-1185">Reference proteome</keyword>
<reference evidence="1" key="1">
    <citation type="submission" date="2013-01" db="EMBL/GenBank/DDBJ databases">
        <title>Genome assembly of Mariniradius saccharolyticus AK6.</title>
        <authorList>
            <person name="Vaidya B."/>
            <person name="Khatri I."/>
            <person name="Tanuku N.R.S."/>
            <person name="Subramanian S."/>
            <person name="Pinnaka A."/>
        </authorList>
    </citation>
    <scope>NUCLEOTIDE SEQUENCE [LARGE SCALE GENOMIC DNA]</scope>
    <source>
        <strain evidence="1">AK6</strain>
    </source>
</reference>
<sequence>MSAFPNSQMRYIVIKGGKSSRIHLPVDLEDYEAVCKYLGIEP</sequence>
<protein>
    <submittedName>
        <fullName evidence="1">Uncharacterized protein</fullName>
    </submittedName>
</protein>
<gene>
    <name evidence="1" type="ORF">C943_02801</name>
</gene>
<name>M7X7H6_9BACT</name>
<proteinExistence type="predicted"/>
<dbReference type="STRING" id="1239962.C943_02801"/>
<dbReference type="AlphaFoldDB" id="M7X7H6"/>
<dbReference type="Proteomes" id="UP000010953">
    <property type="component" value="Unassembled WGS sequence"/>
</dbReference>
<dbReference type="EMBL" id="AMZY02000027">
    <property type="protein sequence ID" value="EMS30924.1"/>
    <property type="molecule type" value="Genomic_DNA"/>
</dbReference>
<comment type="caution">
    <text evidence="1">The sequence shown here is derived from an EMBL/GenBank/DDBJ whole genome shotgun (WGS) entry which is preliminary data.</text>
</comment>
<organism evidence="1 2">
    <name type="scientific">Mariniradius saccharolyticus AK6</name>
    <dbReference type="NCBI Taxonomy" id="1239962"/>
    <lineage>
        <taxon>Bacteria</taxon>
        <taxon>Pseudomonadati</taxon>
        <taxon>Bacteroidota</taxon>
        <taxon>Cytophagia</taxon>
        <taxon>Cytophagales</taxon>
        <taxon>Cyclobacteriaceae</taxon>
        <taxon>Mariniradius</taxon>
    </lineage>
</organism>